<dbReference type="Proteomes" id="UP001143981">
    <property type="component" value="Unassembled WGS sequence"/>
</dbReference>
<sequence>MPATFTLFQDMSLSWRVAVFDGEPEKRPDAGADSNPAYAAHIHSRKFEMTKSSGTSQVSCLEGKFEGLTQRRIVIRGAGVVSTGKMACRGNSVGWTFVHLANEYKWVAPMFSKAWELTDASGRIIATFDRYLHKLRTAGVLRIVDGAVDDTFESLIVLTAIIVSQTVVFHESAVVGS</sequence>
<dbReference type="EMBL" id="JANBOI010001208">
    <property type="protein sequence ID" value="KAJ1727139.1"/>
    <property type="molecule type" value="Genomic_DNA"/>
</dbReference>
<reference evidence="1" key="1">
    <citation type="submission" date="2022-07" db="EMBL/GenBank/DDBJ databases">
        <title>Phylogenomic reconstructions and comparative analyses of Kickxellomycotina fungi.</title>
        <authorList>
            <person name="Reynolds N.K."/>
            <person name="Stajich J.E."/>
            <person name="Barry K."/>
            <person name="Grigoriev I.V."/>
            <person name="Crous P."/>
            <person name="Smith M.E."/>
        </authorList>
    </citation>
    <scope>NUCLEOTIDE SEQUENCE</scope>
    <source>
        <strain evidence="1">BCRC 34381</strain>
    </source>
</reference>
<organism evidence="1 2">
    <name type="scientific">Coemansia biformis</name>
    <dbReference type="NCBI Taxonomy" id="1286918"/>
    <lineage>
        <taxon>Eukaryota</taxon>
        <taxon>Fungi</taxon>
        <taxon>Fungi incertae sedis</taxon>
        <taxon>Zoopagomycota</taxon>
        <taxon>Kickxellomycotina</taxon>
        <taxon>Kickxellomycetes</taxon>
        <taxon>Kickxellales</taxon>
        <taxon>Kickxellaceae</taxon>
        <taxon>Coemansia</taxon>
    </lineage>
</organism>
<comment type="caution">
    <text evidence="1">The sequence shown here is derived from an EMBL/GenBank/DDBJ whole genome shotgun (WGS) entry which is preliminary data.</text>
</comment>
<proteinExistence type="predicted"/>
<dbReference type="OrthoDB" id="5573441at2759"/>
<protein>
    <submittedName>
        <fullName evidence="1">Uncharacterized protein</fullName>
    </submittedName>
</protein>
<evidence type="ECO:0000313" key="2">
    <source>
        <dbReference type="Proteomes" id="UP001143981"/>
    </source>
</evidence>
<accession>A0A9W7Y4A9</accession>
<evidence type="ECO:0000313" key="1">
    <source>
        <dbReference type="EMBL" id="KAJ1727139.1"/>
    </source>
</evidence>
<gene>
    <name evidence="1" type="ORF">LPJ61_004737</name>
</gene>
<keyword evidence="2" id="KW-1185">Reference proteome</keyword>
<name>A0A9W7Y4A9_9FUNG</name>
<dbReference type="AlphaFoldDB" id="A0A9W7Y4A9"/>